<dbReference type="GO" id="GO:0005524">
    <property type="term" value="F:ATP binding"/>
    <property type="evidence" value="ECO:0007669"/>
    <property type="project" value="UniProtKB-KW"/>
</dbReference>
<name>A0A6C0F137_9ZZZZ</name>
<keyword evidence="2" id="KW-0067">ATP-binding</keyword>
<organism evidence="5">
    <name type="scientific">viral metagenome</name>
    <dbReference type="NCBI Taxonomy" id="1070528"/>
    <lineage>
        <taxon>unclassified sequences</taxon>
        <taxon>metagenomes</taxon>
        <taxon>organismal metagenomes</taxon>
    </lineage>
</organism>
<evidence type="ECO:0000256" key="2">
    <source>
        <dbReference type="ARBA" id="ARBA00022840"/>
    </source>
</evidence>
<dbReference type="Gene3D" id="3.40.50.300">
    <property type="entry name" value="P-loop containing nucleotide triphosphate hydrolases"/>
    <property type="match status" value="1"/>
</dbReference>
<dbReference type="Pfam" id="PF25426">
    <property type="entry name" value="AAA_lid_BCS1"/>
    <property type="match status" value="1"/>
</dbReference>
<protein>
    <submittedName>
        <fullName evidence="5">Uncharacterized protein</fullName>
    </submittedName>
</protein>
<dbReference type="GO" id="GO:0016887">
    <property type="term" value="F:ATP hydrolysis activity"/>
    <property type="evidence" value="ECO:0007669"/>
    <property type="project" value="InterPro"/>
</dbReference>
<keyword evidence="1" id="KW-0547">Nucleotide-binding</keyword>
<dbReference type="InterPro" id="IPR057495">
    <property type="entry name" value="AAA_lid_BCS1"/>
</dbReference>
<evidence type="ECO:0000256" key="1">
    <source>
        <dbReference type="ARBA" id="ARBA00022741"/>
    </source>
</evidence>
<evidence type="ECO:0000313" key="5">
    <source>
        <dbReference type="EMBL" id="QHT34249.1"/>
    </source>
</evidence>
<sequence>MSSQTITTRFEHARPSHHNKIFYQPIYFISNNLLQNILSNNGSSKFKPEMIDNKLEFFLDVNKYIEFIKDIKLEMTQSESIGSEHNTTDEINLNFVLDRYATDLKFTYDGAEFTIKSDKIIKQFPVPTGYNEVTISSTYEITCNSVDLDKFNIFIKESILYYHKNFSGVSEDSNKLSMYISGAEGNYFEHLGRRNKRSMDTIYLPHKQKQHIIDDLANFLKPETKQRYSKLGVNYKRIYLLEGVPGAGKSSFIMALASKFDYNIAIVSFTPKMTDVNLIRGLRSLDESQRSRDDDEKEGQKKRFFIVFEDMDCIFKARKENDENKNAITFSGLLNALDGITTSENLICFITTNYKNNLDSALIRPGRVDYIMNFDYAIKEQIIEIFKIYTCESLSDETETAKIAKEFFDSLQDLNIKISTSLLQQYLMKYLDKPDDAIKNLPELKKMYDACHICNDAGETGLYN</sequence>
<dbReference type="PANTHER" id="PTHR23070">
    <property type="entry name" value="BCS1 AAA-TYPE ATPASE"/>
    <property type="match status" value="1"/>
</dbReference>
<dbReference type="InterPro" id="IPR003959">
    <property type="entry name" value="ATPase_AAA_core"/>
</dbReference>
<evidence type="ECO:0000259" key="4">
    <source>
        <dbReference type="Pfam" id="PF25426"/>
    </source>
</evidence>
<feature type="domain" description="Mitochondrial chaperone BCS1-like ATPase lid" evidence="4">
    <location>
        <begin position="393"/>
        <end position="441"/>
    </location>
</feature>
<feature type="domain" description="ATPase AAA-type core" evidence="3">
    <location>
        <begin position="240"/>
        <end position="375"/>
    </location>
</feature>
<evidence type="ECO:0000259" key="3">
    <source>
        <dbReference type="Pfam" id="PF00004"/>
    </source>
</evidence>
<reference evidence="5" key="1">
    <citation type="journal article" date="2020" name="Nature">
        <title>Giant virus diversity and host interactions through global metagenomics.</title>
        <authorList>
            <person name="Schulz F."/>
            <person name="Roux S."/>
            <person name="Paez-Espino D."/>
            <person name="Jungbluth S."/>
            <person name="Walsh D.A."/>
            <person name="Denef V.J."/>
            <person name="McMahon K.D."/>
            <person name="Konstantinidis K.T."/>
            <person name="Eloe-Fadrosh E.A."/>
            <person name="Kyrpides N.C."/>
            <person name="Woyke T."/>
        </authorList>
    </citation>
    <scope>NUCLEOTIDE SEQUENCE</scope>
    <source>
        <strain evidence="5">GVMAG-M-3300009161-52</strain>
    </source>
</reference>
<dbReference type="InterPro" id="IPR050747">
    <property type="entry name" value="Mitochondrial_chaperone_BCS1"/>
</dbReference>
<dbReference type="Pfam" id="PF00004">
    <property type="entry name" value="AAA"/>
    <property type="match status" value="1"/>
</dbReference>
<dbReference type="InterPro" id="IPR027417">
    <property type="entry name" value="P-loop_NTPase"/>
</dbReference>
<proteinExistence type="predicted"/>
<accession>A0A6C0F137</accession>
<dbReference type="EMBL" id="MN738996">
    <property type="protein sequence ID" value="QHT34249.1"/>
    <property type="molecule type" value="Genomic_DNA"/>
</dbReference>
<dbReference type="SUPFAM" id="SSF52540">
    <property type="entry name" value="P-loop containing nucleoside triphosphate hydrolases"/>
    <property type="match status" value="1"/>
</dbReference>
<dbReference type="AlphaFoldDB" id="A0A6C0F137"/>